<dbReference type="EMBL" id="JAKUYZ010000002">
    <property type="protein sequence ID" value="MCY7220657.1"/>
    <property type="molecule type" value="Genomic_DNA"/>
</dbReference>
<dbReference type="AlphaFoldDB" id="A0AAW5WKH3"/>
<feature type="transmembrane region" description="Helical" evidence="1">
    <location>
        <begin position="6"/>
        <end position="26"/>
    </location>
</feature>
<name>A0AAW5WKH3_STRCR</name>
<protein>
    <recommendedName>
        <fullName evidence="4">Phage protein</fullName>
    </recommendedName>
</protein>
<organism evidence="2 3">
    <name type="scientific">Streptococcus cristatus</name>
    <dbReference type="NCBI Taxonomy" id="45634"/>
    <lineage>
        <taxon>Bacteria</taxon>
        <taxon>Bacillati</taxon>
        <taxon>Bacillota</taxon>
        <taxon>Bacilli</taxon>
        <taxon>Lactobacillales</taxon>
        <taxon>Streptococcaceae</taxon>
        <taxon>Streptococcus</taxon>
    </lineage>
</organism>
<evidence type="ECO:0008006" key="4">
    <source>
        <dbReference type="Google" id="ProtNLM"/>
    </source>
</evidence>
<dbReference type="RefSeq" id="WP_171842251.1">
    <property type="nucleotide sequence ID" value="NZ_JAKUYZ010000002.1"/>
</dbReference>
<evidence type="ECO:0000313" key="2">
    <source>
        <dbReference type="EMBL" id="MCY7220657.1"/>
    </source>
</evidence>
<comment type="caution">
    <text evidence="2">The sequence shown here is derived from an EMBL/GenBank/DDBJ whole genome shotgun (WGS) entry which is preliminary data.</text>
</comment>
<reference evidence="2" key="2">
    <citation type="submission" date="2022-02" db="EMBL/GenBank/DDBJ databases">
        <authorList>
            <person name="Christensen J.J.E."/>
            <person name="Jensen C.S."/>
            <person name="Nielsen X.C."/>
            <person name="Dargis R."/>
        </authorList>
    </citation>
    <scope>NUCLEOTIDE SEQUENCE</scope>
    <source>
        <strain evidence="2">K13014465</strain>
    </source>
</reference>
<sequence length="53" mass="6161">MEMILIILGVSILGSSSLIIIGMLYANHQIRYRDGYDRELESDYQALMEQLRK</sequence>
<accession>A0AAW5WKH3</accession>
<evidence type="ECO:0000256" key="1">
    <source>
        <dbReference type="SAM" id="Phobius"/>
    </source>
</evidence>
<gene>
    <name evidence="2" type="ORF">MK546_00920</name>
</gene>
<keyword evidence="1" id="KW-0472">Membrane</keyword>
<dbReference type="Proteomes" id="UP001208029">
    <property type="component" value="Unassembled WGS sequence"/>
</dbReference>
<keyword evidence="1" id="KW-1133">Transmembrane helix</keyword>
<reference evidence="2" key="1">
    <citation type="journal article" date="2022" name="Med Res Arch">
        <title>Genomic identification of streptococcal strains and relation to clinical characteristics. A substudy to The Partial Oral Treatment of Endocarditis (POET) Trial.</title>
        <authorList>
            <person name="Christensen J."/>
            <person name="Jensen C."/>
            <person name="Dargis R."/>
            <person name="Nielsen X."/>
            <person name="Pries- Heje M."/>
            <person name="Wiingaard C."/>
            <person name="Ihlemann N."/>
            <person name="Gill S."/>
            <person name="Bruun N."/>
            <person name="Elming H."/>
            <person name="Povlsen J."/>
            <person name="Madsen T."/>
            <person name="Jensen K."/>
            <person name="Fuursted K."/>
            <person name="Ostergaard L."/>
            <person name="Christiansen U."/>
            <person name="Rosenvinge F."/>
            <person name="Helweg-Larsen J."/>
            <person name="Fosbol E."/>
            <person name="Kober L."/>
            <person name="Torp-Pedersen C."/>
            <person name="Tonder N."/>
            <person name="Moser C."/>
            <person name="Iversen K."/>
            <person name="Bundgaard H."/>
        </authorList>
    </citation>
    <scope>NUCLEOTIDE SEQUENCE</scope>
    <source>
        <strain evidence="2">K13014465</strain>
    </source>
</reference>
<proteinExistence type="predicted"/>
<evidence type="ECO:0000313" key="3">
    <source>
        <dbReference type="Proteomes" id="UP001208029"/>
    </source>
</evidence>
<keyword evidence="1" id="KW-0812">Transmembrane</keyword>